<dbReference type="RefSeq" id="WP_169762807.1">
    <property type="nucleotide sequence ID" value="NZ_JABCUQ010000003.1"/>
</dbReference>
<dbReference type="InterPro" id="IPR022893">
    <property type="entry name" value="Shikimate_DH_fam"/>
</dbReference>
<dbReference type="Gene3D" id="3.40.50.10860">
    <property type="entry name" value="Leucine Dehydrogenase, chain A, domain 1"/>
    <property type="match status" value="1"/>
</dbReference>
<name>A0A7Y0UTZ8_9ACTO</name>
<dbReference type="InterPro" id="IPR041121">
    <property type="entry name" value="SDH_C"/>
</dbReference>
<keyword evidence="2" id="KW-0057">Aromatic amino acid biosynthesis</keyword>
<feature type="domain" description="SDH C-terminal" evidence="4">
    <location>
        <begin position="270"/>
        <end position="300"/>
    </location>
</feature>
<dbReference type="GO" id="GO:0009073">
    <property type="term" value="P:aromatic amino acid family biosynthetic process"/>
    <property type="evidence" value="ECO:0007669"/>
    <property type="project" value="UniProtKB-KW"/>
</dbReference>
<dbReference type="Gene3D" id="3.40.50.720">
    <property type="entry name" value="NAD(P)-binding Rossmann-like Domain"/>
    <property type="match status" value="1"/>
</dbReference>
<protein>
    <submittedName>
        <fullName evidence="5">Shikimate dehydrogenase</fullName>
    </submittedName>
</protein>
<reference evidence="5 6" key="1">
    <citation type="submission" date="2020-04" db="EMBL/GenBank/DDBJ databases">
        <title>Antimicrobial susceptibility and clonality of vaginal-derived multi-drug resistant Mobiluncus isolates in China.</title>
        <authorList>
            <person name="Zhang X."/>
        </authorList>
    </citation>
    <scope>NUCLEOTIDE SEQUENCE [LARGE SCALE GENOMIC DNA]</scope>
    <source>
        <strain evidence="5 6">12</strain>
    </source>
</reference>
<comment type="caution">
    <text evidence="5">The sequence shown here is derived from an EMBL/GenBank/DDBJ whole genome shotgun (WGS) entry which is preliminary data.</text>
</comment>
<dbReference type="Pfam" id="PF08501">
    <property type="entry name" value="Shikimate_dh_N"/>
    <property type="match status" value="1"/>
</dbReference>
<sequence length="308" mass="32102">MSGLGFGFMSGLPKNLAIPAACPFALVVGDPVEHSRSPVIHGTAYQELGLKWDFVKHQLSAGQLGHFLDRLRVQPGFEDGTACRGLAVTMPLKPEALTAATYVDGLAKVTGAVNTLVPAIGDWAGFNTDVAGIVGAFRHAGFDDAQTKSFTAVILGSGATAASGLAALRELGATRLVIVSRQPQATGRAFAAAQRMRLPVTAVTWQDTAGLASVLEQATLILSTVPAGAQKKLPLPQVASRAMALDAVYDPWPSPVVTWARGCGASIVPGWEMLIYQGVAQVKLFTGREVNPAAIRPALLDSIPNSGI</sequence>
<dbReference type="EMBL" id="JABCUS010000014">
    <property type="protein sequence ID" value="NMX03696.1"/>
    <property type="molecule type" value="Genomic_DNA"/>
</dbReference>
<dbReference type="PANTHER" id="PTHR21089">
    <property type="entry name" value="SHIKIMATE DEHYDROGENASE"/>
    <property type="match status" value="1"/>
</dbReference>
<dbReference type="Pfam" id="PF18317">
    <property type="entry name" value="SDH_C"/>
    <property type="match status" value="1"/>
</dbReference>
<comment type="pathway">
    <text evidence="1">Metabolic intermediate biosynthesis; chorismate biosynthesis; chorismate from D-erythrose 4-phosphate and phosphoenolpyruvate: step 4/7.</text>
</comment>
<dbReference type="CDD" id="cd01065">
    <property type="entry name" value="NAD_bind_Shikimate_DH"/>
    <property type="match status" value="1"/>
</dbReference>
<evidence type="ECO:0000313" key="6">
    <source>
        <dbReference type="Proteomes" id="UP000575397"/>
    </source>
</evidence>
<evidence type="ECO:0000256" key="1">
    <source>
        <dbReference type="ARBA" id="ARBA00004871"/>
    </source>
</evidence>
<dbReference type="InterPro" id="IPR036291">
    <property type="entry name" value="NAD(P)-bd_dom_sf"/>
</dbReference>
<dbReference type="GO" id="GO:0050661">
    <property type="term" value="F:NADP binding"/>
    <property type="evidence" value="ECO:0007669"/>
    <property type="project" value="TreeGrafter"/>
</dbReference>
<dbReference type="GO" id="GO:0005829">
    <property type="term" value="C:cytosol"/>
    <property type="evidence" value="ECO:0007669"/>
    <property type="project" value="TreeGrafter"/>
</dbReference>
<accession>A0A7Y0UTZ8</accession>
<proteinExistence type="predicted"/>
<organism evidence="5 6">
    <name type="scientific">Mobiluncus mulieris</name>
    <dbReference type="NCBI Taxonomy" id="2052"/>
    <lineage>
        <taxon>Bacteria</taxon>
        <taxon>Bacillati</taxon>
        <taxon>Actinomycetota</taxon>
        <taxon>Actinomycetes</taxon>
        <taxon>Actinomycetales</taxon>
        <taxon>Actinomycetaceae</taxon>
        <taxon>Mobiluncus</taxon>
    </lineage>
</organism>
<feature type="domain" description="Shikimate dehydrogenase substrate binding N-terminal" evidence="3">
    <location>
        <begin position="27"/>
        <end position="116"/>
    </location>
</feature>
<evidence type="ECO:0000259" key="3">
    <source>
        <dbReference type="Pfam" id="PF08501"/>
    </source>
</evidence>
<evidence type="ECO:0000256" key="2">
    <source>
        <dbReference type="ARBA" id="ARBA00023141"/>
    </source>
</evidence>
<dbReference type="Proteomes" id="UP000575397">
    <property type="component" value="Unassembled WGS sequence"/>
</dbReference>
<evidence type="ECO:0000313" key="5">
    <source>
        <dbReference type="EMBL" id="NMX03696.1"/>
    </source>
</evidence>
<dbReference type="SUPFAM" id="SSF53223">
    <property type="entry name" value="Aminoacid dehydrogenase-like, N-terminal domain"/>
    <property type="match status" value="1"/>
</dbReference>
<dbReference type="GO" id="GO:0004764">
    <property type="term" value="F:shikimate 3-dehydrogenase (NADP+) activity"/>
    <property type="evidence" value="ECO:0007669"/>
    <property type="project" value="InterPro"/>
</dbReference>
<evidence type="ECO:0000259" key="4">
    <source>
        <dbReference type="Pfam" id="PF18317"/>
    </source>
</evidence>
<dbReference type="GO" id="GO:0009423">
    <property type="term" value="P:chorismate biosynthetic process"/>
    <property type="evidence" value="ECO:0007669"/>
    <property type="project" value="TreeGrafter"/>
</dbReference>
<dbReference type="PANTHER" id="PTHR21089:SF1">
    <property type="entry name" value="BIFUNCTIONAL 3-DEHYDROQUINATE DEHYDRATASE_SHIKIMATE DEHYDROGENASE, CHLOROPLASTIC"/>
    <property type="match status" value="1"/>
</dbReference>
<gene>
    <name evidence="5" type="ORF">HHJ77_07095</name>
</gene>
<dbReference type="InterPro" id="IPR013708">
    <property type="entry name" value="Shikimate_DH-bd_N"/>
</dbReference>
<dbReference type="AlphaFoldDB" id="A0A7Y0UTZ8"/>
<dbReference type="InterPro" id="IPR046346">
    <property type="entry name" value="Aminoacid_DH-like_N_sf"/>
</dbReference>
<dbReference type="SUPFAM" id="SSF51735">
    <property type="entry name" value="NAD(P)-binding Rossmann-fold domains"/>
    <property type="match status" value="1"/>
</dbReference>
<dbReference type="GO" id="GO:0019632">
    <property type="term" value="P:shikimate metabolic process"/>
    <property type="evidence" value="ECO:0007669"/>
    <property type="project" value="TreeGrafter"/>
</dbReference>
<keyword evidence="2" id="KW-0028">Amino-acid biosynthesis</keyword>